<dbReference type="SUPFAM" id="SSF48726">
    <property type="entry name" value="Immunoglobulin"/>
    <property type="match status" value="4"/>
</dbReference>
<evidence type="ECO:0000259" key="1">
    <source>
        <dbReference type="PROSITE" id="PS50835"/>
    </source>
</evidence>
<feature type="domain" description="Ig-like" evidence="1">
    <location>
        <begin position="133"/>
        <end position="204"/>
    </location>
</feature>
<proteinExistence type="predicted"/>
<evidence type="ECO:0000313" key="2">
    <source>
        <dbReference type="EMBL" id="OPL33169.1"/>
    </source>
</evidence>
<dbReference type="AlphaFoldDB" id="A0A3L5TTC9"/>
<feature type="domain" description="Ig-like" evidence="1">
    <location>
        <begin position="5"/>
        <end position="93"/>
    </location>
</feature>
<comment type="caution">
    <text evidence="2">The sequence shown here is derived from an EMBL/GenBank/DDBJ whole genome shotgun (WGS) entry which is preliminary data.</text>
</comment>
<dbReference type="Pfam" id="PF00047">
    <property type="entry name" value="ig"/>
    <property type="match status" value="1"/>
</dbReference>
<reference evidence="2 3" key="1">
    <citation type="journal article" date="2016" name="PLoS ONE">
        <title>A First Insight into the Genome of the Filter-Feeder Mussel Mytilus galloprovincialis.</title>
        <authorList>
            <person name="Murgarella M."/>
            <person name="Puiu D."/>
            <person name="Novoa B."/>
            <person name="Figueras A."/>
            <person name="Posada D."/>
            <person name="Canchaya C."/>
        </authorList>
    </citation>
    <scope>NUCLEOTIDE SEQUENCE [LARGE SCALE GENOMIC DNA]</scope>
    <source>
        <tissue evidence="2">Muscle</tissue>
    </source>
</reference>
<organism evidence="2 3">
    <name type="scientific">Mytilus galloprovincialis</name>
    <name type="common">Mediterranean mussel</name>
    <dbReference type="NCBI Taxonomy" id="29158"/>
    <lineage>
        <taxon>Eukaryota</taxon>
        <taxon>Metazoa</taxon>
        <taxon>Spiralia</taxon>
        <taxon>Lophotrochozoa</taxon>
        <taxon>Mollusca</taxon>
        <taxon>Bivalvia</taxon>
        <taxon>Autobranchia</taxon>
        <taxon>Pteriomorphia</taxon>
        <taxon>Mytilida</taxon>
        <taxon>Mytiloidea</taxon>
        <taxon>Mytilidae</taxon>
        <taxon>Mytilinae</taxon>
        <taxon>Mytilus</taxon>
    </lineage>
</organism>
<protein>
    <recommendedName>
        <fullName evidence="1">Ig-like domain-containing protein</fullName>
    </recommendedName>
</protein>
<dbReference type="InterPro" id="IPR036179">
    <property type="entry name" value="Ig-like_dom_sf"/>
</dbReference>
<feature type="non-terminal residue" evidence="2">
    <location>
        <position position="1"/>
    </location>
</feature>
<dbReference type="Pfam" id="PF13927">
    <property type="entry name" value="Ig_3"/>
    <property type="match status" value="1"/>
</dbReference>
<name>A0A3L5TTC9_MYTGA</name>
<gene>
    <name evidence="2" type="ORF">AM593_03404</name>
</gene>
<dbReference type="PROSITE" id="PS50835">
    <property type="entry name" value="IG_LIKE"/>
    <property type="match status" value="3"/>
</dbReference>
<dbReference type="InterPro" id="IPR013151">
    <property type="entry name" value="Immunoglobulin_dom"/>
</dbReference>
<sequence length="316" mass="34128">SPSTPSITQTPRGPVNENTTIILTCEIKGGNPQANITWHYNGSTPVDSTGTIMNTNAPTIPTINQMPIGPIIEGNMMILTCEISGGNPLATITWICDGFTHITASPSPFTDKVISSIERNVTKISDVSPDISPTITQIPSGNVDEGTQINLTCEVQGGKPLAIIEWQCAGSSPIAFTTSQPTDKTISSVELPVTKYQNGEMCTCYGFHPAWNQNKSTNPPESFRLITQTPSGPIVEDNMVILTCEIIGGNPLATLFWQCDGFTPITSPGILPTNKVMSSIQKIVTKEDNGNNCTCTGQHRLWTPNHMIRKHTLQVY</sequence>
<dbReference type="InterPro" id="IPR013783">
    <property type="entry name" value="Ig-like_fold"/>
</dbReference>
<feature type="non-terminal residue" evidence="2">
    <location>
        <position position="316"/>
    </location>
</feature>
<dbReference type="Gene3D" id="2.60.40.10">
    <property type="entry name" value="Immunoglobulins"/>
    <property type="match status" value="4"/>
</dbReference>
<feature type="domain" description="Ig-like" evidence="1">
    <location>
        <begin position="220"/>
        <end position="314"/>
    </location>
</feature>
<keyword evidence="3" id="KW-1185">Reference proteome</keyword>
<dbReference type="Proteomes" id="UP000266721">
    <property type="component" value="Unassembled WGS sequence"/>
</dbReference>
<accession>A0A3L5TTC9</accession>
<evidence type="ECO:0000313" key="3">
    <source>
        <dbReference type="Proteomes" id="UP000266721"/>
    </source>
</evidence>
<dbReference type="EMBL" id="KV584493">
    <property type="protein sequence ID" value="OPL33169.1"/>
    <property type="molecule type" value="Genomic_DNA"/>
</dbReference>
<dbReference type="InterPro" id="IPR007110">
    <property type="entry name" value="Ig-like_dom"/>
</dbReference>
<dbReference type="PANTHER" id="PTHR45889">
    <property type="entry name" value="IG-LIKE DOMAIN-CONTAINING PROTEIN"/>
    <property type="match status" value="1"/>
</dbReference>
<dbReference type="PANTHER" id="PTHR45889:SF8">
    <property type="entry name" value="IG-LIKE DOMAIN-CONTAINING PROTEIN"/>
    <property type="match status" value="1"/>
</dbReference>